<dbReference type="PROSITE" id="PS00061">
    <property type="entry name" value="ADH_SHORT"/>
    <property type="match status" value="1"/>
</dbReference>
<evidence type="ECO:0000256" key="1">
    <source>
        <dbReference type="RuleBase" id="RU000363"/>
    </source>
</evidence>
<dbReference type="PRINTS" id="PR00081">
    <property type="entry name" value="GDHRDH"/>
</dbReference>
<dbReference type="SUPFAM" id="SSF51735">
    <property type="entry name" value="NAD(P)-binding Rossmann-fold domains"/>
    <property type="match status" value="1"/>
</dbReference>
<dbReference type="EMBL" id="JAAVLN010000003">
    <property type="protein sequence ID" value="NKC04954.1"/>
    <property type="molecule type" value="Genomic_DNA"/>
</dbReference>
<evidence type="ECO:0000259" key="2">
    <source>
        <dbReference type="SMART" id="SM00822"/>
    </source>
</evidence>
<protein>
    <submittedName>
        <fullName evidence="3">SDR family oxidoreductase</fullName>
    </submittedName>
</protein>
<dbReference type="PANTHER" id="PTHR45024">
    <property type="entry name" value="DEHYDROGENASES, SHORT CHAIN"/>
    <property type="match status" value="1"/>
</dbReference>
<name>A0ABX1DPV0_9HYPH</name>
<proteinExistence type="inferred from homology"/>
<dbReference type="SMART" id="SM00822">
    <property type="entry name" value="PKS_KR"/>
    <property type="match status" value="1"/>
</dbReference>
<dbReference type="InterPro" id="IPR057326">
    <property type="entry name" value="KR_dom"/>
</dbReference>
<dbReference type="InterPro" id="IPR051687">
    <property type="entry name" value="Peroxisomal_Beta-Oxidation"/>
</dbReference>
<feature type="domain" description="Ketoreductase" evidence="2">
    <location>
        <begin position="1"/>
        <end position="179"/>
    </location>
</feature>
<gene>
    <name evidence="3" type="ORF">HED55_22625</name>
</gene>
<sequence length="294" mass="31233">MITGAGGGIGRALALGAAKAGAKVVVNDIGASLQGERGDVGVAHRVVDEIIAAGGEAVASTGSVAEPDEAATAVRTAVDHFGRLDGLVNNAGILRDGFFHKMSFADFDAVLKVSLYGAFNMSRAAADVFRAQNSGSILHMTSTSGLIGNFAQANYATAKLAMVALSKSISLDLARWNVRSNCIAPFAWSRMTSNIKADSAEQEERINRLRQMKPEKIVPLVNALLSDQTADITGQIFSVRNNELFLMNQIRPIRSVHRGEGWDEESLLGHGLPALRSSFAKPDVSADVFPWDPV</sequence>
<dbReference type="Pfam" id="PF00106">
    <property type="entry name" value="adh_short"/>
    <property type="match status" value="1"/>
</dbReference>
<dbReference type="InterPro" id="IPR020904">
    <property type="entry name" value="Sc_DH/Rdtase_CS"/>
</dbReference>
<accession>A0ABX1DPV0</accession>
<dbReference type="Gene3D" id="3.40.50.720">
    <property type="entry name" value="NAD(P)-binding Rossmann-like Domain"/>
    <property type="match status" value="1"/>
</dbReference>
<dbReference type="InterPro" id="IPR002347">
    <property type="entry name" value="SDR_fam"/>
</dbReference>
<organism evidence="3 4">
    <name type="scientific">Brucella haematophila</name>
    <dbReference type="NCBI Taxonomy" id="419474"/>
    <lineage>
        <taxon>Bacteria</taxon>
        <taxon>Pseudomonadati</taxon>
        <taxon>Pseudomonadota</taxon>
        <taxon>Alphaproteobacteria</taxon>
        <taxon>Hyphomicrobiales</taxon>
        <taxon>Brucellaceae</taxon>
        <taxon>Brucella/Ochrobactrum group</taxon>
        <taxon>Brucella</taxon>
    </lineage>
</organism>
<comment type="similarity">
    <text evidence="1">Belongs to the short-chain dehydrogenases/reductases (SDR) family.</text>
</comment>
<evidence type="ECO:0000313" key="3">
    <source>
        <dbReference type="EMBL" id="NKC04954.1"/>
    </source>
</evidence>
<reference evidence="3 4" key="1">
    <citation type="submission" date="2020-03" db="EMBL/GenBank/DDBJ databases">
        <title>Whole genome sequencing of clinical and environmental type strains of Ochrobactrum.</title>
        <authorList>
            <person name="Dharne M."/>
        </authorList>
    </citation>
    <scope>NUCLEOTIDE SEQUENCE [LARGE SCALE GENOMIC DNA]</scope>
    <source>
        <strain evidence="3 4">CIP 109452</strain>
    </source>
</reference>
<keyword evidence="4" id="KW-1185">Reference proteome</keyword>
<dbReference type="PANTHER" id="PTHR45024:SF3">
    <property type="entry name" value="BLL2957 PROTEIN"/>
    <property type="match status" value="1"/>
</dbReference>
<evidence type="ECO:0000313" key="4">
    <source>
        <dbReference type="Proteomes" id="UP000704467"/>
    </source>
</evidence>
<dbReference type="PRINTS" id="PR00080">
    <property type="entry name" value="SDRFAMILY"/>
</dbReference>
<dbReference type="InterPro" id="IPR036291">
    <property type="entry name" value="NAD(P)-bd_dom_sf"/>
</dbReference>
<comment type="caution">
    <text evidence="3">The sequence shown here is derived from an EMBL/GenBank/DDBJ whole genome shotgun (WGS) entry which is preliminary data.</text>
</comment>
<dbReference type="Proteomes" id="UP000704467">
    <property type="component" value="Unassembled WGS sequence"/>
</dbReference>